<evidence type="ECO:0000256" key="10">
    <source>
        <dbReference type="SAM" id="Phobius"/>
    </source>
</evidence>
<protein>
    <recommendedName>
        <fullName evidence="3 9">4-diphosphocytidyl-2-C-methyl-D-erythritol kinase</fullName>
        <shortName evidence="9">CMK</shortName>
        <ecNumber evidence="2 9">2.7.1.148</ecNumber>
    </recommendedName>
    <alternativeName>
        <fullName evidence="8 9">4-(cytidine-5'-diphospho)-2-C-methyl-D-erythritol kinase</fullName>
    </alternativeName>
</protein>
<dbReference type="PANTHER" id="PTHR43527">
    <property type="entry name" value="4-DIPHOSPHOCYTIDYL-2-C-METHYL-D-ERYTHRITOL KINASE, CHLOROPLASTIC"/>
    <property type="match status" value="1"/>
</dbReference>
<keyword evidence="10" id="KW-0812">Transmembrane</keyword>
<dbReference type="Pfam" id="PF08544">
    <property type="entry name" value="GHMP_kinases_C"/>
    <property type="match status" value="1"/>
</dbReference>
<comment type="caution">
    <text evidence="13">The sequence shown here is derived from an EMBL/GenBank/DDBJ whole genome shotgun (WGS) entry which is preliminary data.</text>
</comment>
<dbReference type="InterPro" id="IPR036554">
    <property type="entry name" value="GHMP_kinase_C_sf"/>
</dbReference>
<evidence type="ECO:0000313" key="14">
    <source>
        <dbReference type="Proteomes" id="UP000469724"/>
    </source>
</evidence>
<dbReference type="PANTHER" id="PTHR43527:SF2">
    <property type="entry name" value="4-DIPHOSPHOCYTIDYL-2-C-METHYL-D-ERYTHRITOL KINASE, CHLOROPLASTIC"/>
    <property type="match status" value="1"/>
</dbReference>
<dbReference type="GO" id="GO:0005524">
    <property type="term" value="F:ATP binding"/>
    <property type="evidence" value="ECO:0007669"/>
    <property type="project" value="UniProtKB-UniRule"/>
</dbReference>
<dbReference type="EC" id="2.7.1.148" evidence="2 9"/>
<keyword evidence="6 9" id="KW-0418">Kinase</keyword>
<feature type="binding site" evidence="9">
    <location>
        <begin position="108"/>
        <end position="118"/>
    </location>
    <ligand>
        <name>ATP</name>
        <dbReference type="ChEBI" id="CHEBI:30616"/>
    </ligand>
</feature>
<dbReference type="EMBL" id="JAAGRQ010000007">
    <property type="protein sequence ID" value="NDY55595.1"/>
    <property type="molecule type" value="Genomic_DNA"/>
</dbReference>
<dbReference type="RefSeq" id="WP_163300653.1">
    <property type="nucleotide sequence ID" value="NZ_JAAGRQ010000007.1"/>
</dbReference>
<dbReference type="InterPro" id="IPR013750">
    <property type="entry name" value="GHMP_kinase_C_dom"/>
</dbReference>
<dbReference type="Gene3D" id="3.30.70.890">
    <property type="entry name" value="GHMP kinase, C-terminal domain"/>
    <property type="match status" value="1"/>
</dbReference>
<keyword evidence="14" id="KW-1185">Reference proteome</keyword>
<evidence type="ECO:0000256" key="8">
    <source>
        <dbReference type="ARBA" id="ARBA00032554"/>
    </source>
</evidence>
<dbReference type="InterPro" id="IPR006204">
    <property type="entry name" value="GHMP_kinase_N_dom"/>
</dbReference>
<dbReference type="HAMAP" id="MF_00061">
    <property type="entry name" value="IspE"/>
    <property type="match status" value="1"/>
</dbReference>
<keyword evidence="7 9" id="KW-0067">ATP-binding</keyword>
<evidence type="ECO:0000256" key="3">
    <source>
        <dbReference type="ARBA" id="ARBA00017473"/>
    </source>
</evidence>
<feature type="transmembrane region" description="Helical" evidence="10">
    <location>
        <begin position="254"/>
        <end position="275"/>
    </location>
</feature>
<dbReference type="InterPro" id="IPR020568">
    <property type="entry name" value="Ribosomal_Su5_D2-typ_SF"/>
</dbReference>
<dbReference type="SUPFAM" id="SSF55060">
    <property type="entry name" value="GHMP Kinase, C-terminal domain"/>
    <property type="match status" value="1"/>
</dbReference>
<gene>
    <name evidence="9" type="primary">ispE</name>
    <name evidence="13" type="ORF">G3N56_02405</name>
</gene>
<keyword evidence="9" id="KW-0414">Isoprene biosynthesis</keyword>
<dbReference type="UniPathway" id="UPA00056">
    <property type="reaction ID" value="UER00094"/>
</dbReference>
<name>A0A7K3NIH8_9BACT</name>
<keyword evidence="4 9" id="KW-0808">Transferase</keyword>
<evidence type="ECO:0000259" key="12">
    <source>
        <dbReference type="Pfam" id="PF08544"/>
    </source>
</evidence>
<sequence>MTQTASTASTGPAGETRLAAPCKINLHLRILRRRPDGYHDLETLFLALPEPADELVIRPRPGDGGLTLACSDPALDGPDNLVARAYRTYGEKTGFFPALDVFLDKRIPAGSGLGGASSDAAGILAYLNGHAPHPLPPRELSALGAGLGADVPFFLQDGPALALGIGEKLSPFPLDLSGFALVLVCPRQRVNTAWAYRTYDEQSGNDVPALESHLTSAFHRNIRPFCVTGLPLFNSFEGVVFAALPDLRRLKETLFSLGASGAALSGSGSAMFGLFRNREMARQAVAELVRQGVDGRLVLP</sequence>
<dbReference type="SUPFAM" id="SSF54211">
    <property type="entry name" value="Ribosomal protein S5 domain 2-like"/>
    <property type="match status" value="1"/>
</dbReference>
<dbReference type="NCBIfam" id="TIGR00154">
    <property type="entry name" value="ispE"/>
    <property type="match status" value="1"/>
</dbReference>
<dbReference type="Pfam" id="PF00288">
    <property type="entry name" value="GHMP_kinases_N"/>
    <property type="match status" value="1"/>
</dbReference>
<proteinExistence type="inferred from homology"/>
<organism evidence="13 14">
    <name type="scientific">Desulfolutivibrio sulfodismutans</name>
    <dbReference type="NCBI Taxonomy" id="63561"/>
    <lineage>
        <taxon>Bacteria</taxon>
        <taxon>Pseudomonadati</taxon>
        <taxon>Thermodesulfobacteriota</taxon>
        <taxon>Desulfovibrionia</taxon>
        <taxon>Desulfovibrionales</taxon>
        <taxon>Desulfovibrionaceae</taxon>
        <taxon>Desulfolutivibrio</taxon>
    </lineage>
</organism>
<comment type="similarity">
    <text evidence="1 9">Belongs to the GHMP kinase family. IspE subfamily.</text>
</comment>
<feature type="domain" description="GHMP kinase C-terminal" evidence="12">
    <location>
        <begin position="214"/>
        <end position="292"/>
    </location>
</feature>
<reference evidence="13 14" key="1">
    <citation type="submission" date="2020-02" db="EMBL/GenBank/DDBJ databases">
        <title>Comparative genomics of sulfur disproportionating microorganisms.</title>
        <authorList>
            <person name="Ward L.M."/>
            <person name="Bertran E."/>
            <person name="Johnston D.T."/>
        </authorList>
    </citation>
    <scope>NUCLEOTIDE SEQUENCE [LARGE SCALE GENOMIC DNA]</scope>
    <source>
        <strain evidence="13 14">DSM 3696</strain>
    </source>
</reference>
<evidence type="ECO:0000256" key="5">
    <source>
        <dbReference type="ARBA" id="ARBA00022741"/>
    </source>
</evidence>
<dbReference type="Proteomes" id="UP000469724">
    <property type="component" value="Unassembled WGS sequence"/>
</dbReference>
<evidence type="ECO:0000313" key="13">
    <source>
        <dbReference type="EMBL" id="NDY55595.1"/>
    </source>
</evidence>
<dbReference type="GO" id="GO:0019288">
    <property type="term" value="P:isopentenyl diphosphate biosynthetic process, methylerythritol 4-phosphate pathway"/>
    <property type="evidence" value="ECO:0007669"/>
    <property type="project" value="UniProtKB-UniRule"/>
</dbReference>
<evidence type="ECO:0000256" key="1">
    <source>
        <dbReference type="ARBA" id="ARBA00009684"/>
    </source>
</evidence>
<dbReference type="GO" id="GO:0050515">
    <property type="term" value="F:4-(cytidine 5'-diphospho)-2-C-methyl-D-erythritol kinase activity"/>
    <property type="evidence" value="ECO:0007669"/>
    <property type="project" value="UniProtKB-UniRule"/>
</dbReference>
<comment type="catalytic activity">
    <reaction evidence="9">
        <text>4-CDP-2-C-methyl-D-erythritol + ATP = 4-CDP-2-C-methyl-D-erythritol 2-phosphate + ADP + H(+)</text>
        <dbReference type="Rhea" id="RHEA:18437"/>
        <dbReference type="ChEBI" id="CHEBI:15378"/>
        <dbReference type="ChEBI" id="CHEBI:30616"/>
        <dbReference type="ChEBI" id="CHEBI:57823"/>
        <dbReference type="ChEBI" id="CHEBI:57919"/>
        <dbReference type="ChEBI" id="CHEBI:456216"/>
        <dbReference type="EC" id="2.7.1.148"/>
    </reaction>
</comment>
<feature type="domain" description="GHMP kinase N-terminal" evidence="11">
    <location>
        <begin position="80"/>
        <end position="156"/>
    </location>
</feature>
<comment type="function">
    <text evidence="9">Catalyzes the phosphorylation of the position 2 hydroxy group of 4-diphosphocytidyl-2C-methyl-D-erythritol.</text>
</comment>
<evidence type="ECO:0000256" key="2">
    <source>
        <dbReference type="ARBA" id="ARBA00012052"/>
    </source>
</evidence>
<comment type="pathway">
    <text evidence="9">Isoprenoid biosynthesis; isopentenyl diphosphate biosynthesis via DXP pathway; isopentenyl diphosphate from 1-deoxy-D-xylulose 5-phosphate: step 3/6.</text>
</comment>
<dbReference type="InterPro" id="IPR014721">
    <property type="entry name" value="Ribsml_uS5_D2-typ_fold_subgr"/>
</dbReference>
<evidence type="ECO:0000256" key="9">
    <source>
        <dbReference type="HAMAP-Rule" id="MF_00061"/>
    </source>
</evidence>
<dbReference type="Gene3D" id="3.30.230.10">
    <property type="match status" value="1"/>
</dbReference>
<keyword evidence="10" id="KW-1133">Transmembrane helix</keyword>
<dbReference type="InterPro" id="IPR004424">
    <property type="entry name" value="IspE"/>
</dbReference>
<evidence type="ECO:0000259" key="11">
    <source>
        <dbReference type="Pfam" id="PF00288"/>
    </source>
</evidence>
<dbReference type="PIRSF" id="PIRSF010376">
    <property type="entry name" value="IspE"/>
    <property type="match status" value="1"/>
</dbReference>
<dbReference type="GO" id="GO:0016114">
    <property type="term" value="P:terpenoid biosynthetic process"/>
    <property type="evidence" value="ECO:0007669"/>
    <property type="project" value="UniProtKB-UniRule"/>
</dbReference>
<evidence type="ECO:0000256" key="4">
    <source>
        <dbReference type="ARBA" id="ARBA00022679"/>
    </source>
</evidence>
<keyword evidence="5 9" id="KW-0547">Nucleotide-binding</keyword>
<evidence type="ECO:0000256" key="7">
    <source>
        <dbReference type="ARBA" id="ARBA00022840"/>
    </source>
</evidence>
<feature type="active site" evidence="9">
    <location>
        <position position="150"/>
    </location>
</feature>
<dbReference type="AlphaFoldDB" id="A0A7K3NIH8"/>
<accession>A0A7K3NIH8</accession>
<feature type="active site" evidence="9">
    <location>
        <position position="23"/>
    </location>
</feature>
<keyword evidence="10" id="KW-0472">Membrane</keyword>
<evidence type="ECO:0000256" key="6">
    <source>
        <dbReference type="ARBA" id="ARBA00022777"/>
    </source>
</evidence>